<evidence type="ECO:0000313" key="2">
    <source>
        <dbReference type="Proteomes" id="UP000485058"/>
    </source>
</evidence>
<dbReference type="Proteomes" id="UP000485058">
    <property type="component" value="Unassembled WGS sequence"/>
</dbReference>
<keyword evidence="2" id="KW-1185">Reference proteome</keyword>
<accession>A0A699YYA6</accession>
<dbReference type="SUPFAM" id="SSF48452">
    <property type="entry name" value="TPR-like"/>
    <property type="match status" value="1"/>
</dbReference>
<dbReference type="AlphaFoldDB" id="A0A699YYA6"/>
<protein>
    <recommendedName>
        <fullName evidence="3">TPR_REGION domain-containing protein</fullName>
    </recommendedName>
</protein>
<evidence type="ECO:0008006" key="3">
    <source>
        <dbReference type="Google" id="ProtNLM"/>
    </source>
</evidence>
<dbReference type="EMBL" id="BLLF01000749">
    <property type="protein sequence ID" value="GFH14631.1"/>
    <property type="molecule type" value="Genomic_DNA"/>
</dbReference>
<gene>
    <name evidence="1" type="ORF">HaLaN_10727</name>
</gene>
<name>A0A699YYA6_HAELA</name>
<reference evidence="1 2" key="1">
    <citation type="submission" date="2020-02" db="EMBL/GenBank/DDBJ databases">
        <title>Draft genome sequence of Haematococcus lacustris strain NIES-144.</title>
        <authorList>
            <person name="Morimoto D."/>
            <person name="Nakagawa S."/>
            <person name="Yoshida T."/>
            <person name="Sawayama S."/>
        </authorList>
    </citation>
    <scope>NUCLEOTIDE SEQUENCE [LARGE SCALE GENOMIC DNA]</scope>
    <source>
        <strain evidence="1 2">NIES-144</strain>
    </source>
</reference>
<proteinExistence type="predicted"/>
<dbReference type="InterPro" id="IPR011990">
    <property type="entry name" value="TPR-like_helical_dom_sf"/>
</dbReference>
<feature type="non-terminal residue" evidence="1">
    <location>
        <position position="1"/>
    </location>
</feature>
<sequence>MASAPDSGQVVQALGLLELRSGRPDLALPLLQAAVQKEPRLAPHPGQQARG</sequence>
<evidence type="ECO:0000313" key="1">
    <source>
        <dbReference type="EMBL" id="GFH14631.1"/>
    </source>
</evidence>
<organism evidence="1 2">
    <name type="scientific">Haematococcus lacustris</name>
    <name type="common">Green alga</name>
    <name type="synonym">Haematococcus pluvialis</name>
    <dbReference type="NCBI Taxonomy" id="44745"/>
    <lineage>
        <taxon>Eukaryota</taxon>
        <taxon>Viridiplantae</taxon>
        <taxon>Chlorophyta</taxon>
        <taxon>core chlorophytes</taxon>
        <taxon>Chlorophyceae</taxon>
        <taxon>CS clade</taxon>
        <taxon>Chlamydomonadales</taxon>
        <taxon>Haematococcaceae</taxon>
        <taxon>Haematococcus</taxon>
    </lineage>
</organism>
<comment type="caution">
    <text evidence="1">The sequence shown here is derived from an EMBL/GenBank/DDBJ whole genome shotgun (WGS) entry which is preliminary data.</text>
</comment>